<dbReference type="GO" id="GO:0016301">
    <property type="term" value="F:kinase activity"/>
    <property type="evidence" value="ECO:0007669"/>
    <property type="project" value="UniProtKB-KW"/>
</dbReference>
<organism evidence="1 2">
    <name type="scientific">Pseudomonas machongensis</name>
    <dbReference type="NCBI Taxonomy" id="3110229"/>
    <lineage>
        <taxon>Bacteria</taxon>
        <taxon>Pseudomonadati</taxon>
        <taxon>Pseudomonadota</taxon>
        <taxon>Gammaproteobacteria</taxon>
        <taxon>Pseudomonadales</taxon>
        <taxon>Pseudomonadaceae</taxon>
        <taxon>Pseudomonas</taxon>
    </lineage>
</organism>
<dbReference type="EMBL" id="JAYFUI010000190">
    <property type="protein sequence ID" value="MEA5674202.1"/>
    <property type="molecule type" value="Genomic_DNA"/>
</dbReference>
<gene>
    <name evidence="1" type="ORF">VA602_23065</name>
</gene>
<proteinExistence type="predicted"/>
<keyword evidence="2" id="KW-1185">Reference proteome</keyword>
<keyword evidence="1" id="KW-0418">Kinase</keyword>
<keyword evidence="1" id="KW-0808">Transferase</keyword>
<name>A0ABU5VLS9_9PSED</name>
<comment type="caution">
    <text evidence="1">The sequence shown here is derived from an EMBL/GenBank/DDBJ whole genome shotgun (WGS) entry which is preliminary data.</text>
</comment>
<evidence type="ECO:0000313" key="1">
    <source>
        <dbReference type="EMBL" id="MEA5674202.1"/>
    </source>
</evidence>
<dbReference type="Proteomes" id="UP001302573">
    <property type="component" value="Unassembled WGS sequence"/>
</dbReference>
<sequence length="172" mass="18828">MERALSNTAILQDFLLDAQVLLNESQECLQHLELISNDADACHCLSKALETLARRADASGVLEIAHYASALHRLLAPGCTSRNLPQGALPALADCLTLLAWQLELVDERTGHLNLDSSEQHLLLVTLAGVLDQPLPQACALCDENERHCVHPQLLNMPIEPKHAYGTSTRKD</sequence>
<dbReference type="RefSeq" id="WP_323454525.1">
    <property type="nucleotide sequence ID" value="NZ_JAYFUI010000190.1"/>
</dbReference>
<evidence type="ECO:0000313" key="2">
    <source>
        <dbReference type="Proteomes" id="UP001302573"/>
    </source>
</evidence>
<protein>
    <submittedName>
        <fullName evidence="1">Histidine kinase</fullName>
    </submittedName>
</protein>
<accession>A0ABU5VLS9</accession>
<reference evidence="1 2" key="1">
    <citation type="submission" date="2023-12" db="EMBL/GenBank/DDBJ databases">
        <title>Pseudomonas machongensis sp. nov., isolated from wilted pepper plants (Capsicum annuum).</title>
        <authorList>
            <person name="Qiu M."/>
            <person name="Li Y."/>
            <person name="Liu Q."/>
            <person name="Zhang X."/>
            <person name="Huang Y."/>
            <person name="Guo R."/>
            <person name="Hu M."/>
            <person name="Zhou J."/>
            <person name="Zhou X."/>
        </authorList>
    </citation>
    <scope>NUCLEOTIDE SEQUENCE [LARGE SCALE GENOMIC DNA]</scope>
    <source>
        <strain evidence="1 2">MH2</strain>
    </source>
</reference>